<keyword evidence="1" id="KW-0597">Phosphoprotein</keyword>
<keyword evidence="5" id="KW-1133">Transmembrane helix</keyword>
<evidence type="ECO:0000256" key="2">
    <source>
        <dbReference type="ARBA" id="ARBA00022679"/>
    </source>
</evidence>
<feature type="transmembrane region" description="Helical" evidence="5">
    <location>
        <begin position="63"/>
        <end position="83"/>
    </location>
</feature>
<dbReference type="PANTHER" id="PTHR40448:SF1">
    <property type="entry name" value="TWO-COMPONENT SENSOR HISTIDINE KINASE"/>
    <property type="match status" value="1"/>
</dbReference>
<dbReference type="PANTHER" id="PTHR40448">
    <property type="entry name" value="TWO-COMPONENT SENSOR HISTIDINE KINASE"/>
    <property type="match status" value="1"/>
</dbReference>
<dbReference type="EMBL" id="CACRTG010000046">
    <property type="protein sequence ID" value="VYT39807.1"/>
    <property type="molecule type" value="Genomic_DNA"/>
</dbReference>
<protein>
    <submittedName>
        <fullName evidence="7">Sensor protein CitS</fullName>
        <ecNumber evidence="7">2.7.13.3</ecNumber>
    </submittedName>
</protein>
<keyword evidence="5" id="KW-0812">Transmembrane</keyword>
<evidence type="ECO:0000256" key="5">
    <source>
        <dbReference type="SAM" id="Phobius"/>
    </source>
</evidence>
<evidence type="ECO:0000256" key="1">
    <source>
        <dbReference type="ARBA" id="ARBA00022553"/>
    </source>
</evidence>
<dbReference type="InterPro" id="IPR016120">
    <property type="entry name" value="Sig_transdc_His_kin_SpoOB"/>
</dbReference>
<dbReference type="AlphaFoldDB" id="A0A6N2WDC3"/>
<feature type="transmembrane region" description="Helical" evidence="5">
    <location>
        <begin position="37"/>
        <end position="57"/>
    </location>
</feature>
<evidence type="ECO:0000259" key="6">
    <source>
        <dbReference type="Pfam" id="PF14501"/>
    </source>
</evidence>
<organism evidence="7">
    <name type="scientific">[Clostridium] nexile</name>
    <dbReference type="NCBI Taxonomy" id="29361"/>
    <lineage>
        <taxon>Bacteria</taxon>
        <taxon>Bacillati</taxon>
        <taxon>Bacillota</taxon>
        <taxon>Clostridia</taxon>
        <taxon>Lachnospirales</taxon>
        <taxon>Lachnospiraceae</taxon>
        <taxon>Tyzzerella</taxon>
    </lineage>
</organism>
<evidence type="ECO:0000313" key="7">
    <source>
        <dbReference type="EMBL" id="VYT39807.1"/>
    </source>
</evidence>
<keyword evidence="4" id="KW-0175">Coiled coil</keyword>
<feature type="coiled-coil region" evidence="4">
    <location>
        <begin position="209"/>
        <end position="247"/>
    </location>
</feature>
<proteinExistence type="predicted"/>
<dbReference type="InterPro" id="IPR032834">
    <property type="entry name" value="NatK-like_C"/>
</dbReference>
<keyword evidence="3" id="KW-0418">Kinase</keyword>
<dbReference type="Pfam" id="PF14501">
    <property type="entry name" value="HATPase_c_5"/>
    <property type="match status" value="1"/>
</dbReference>
<dbReference type="Gene3D" id="3.30.565.10">
    <property type="entry name" value="Histidine kinase-like ATPase, C-terminal domain"/>
    <property type="match status" value="1"/>
</dbReference>
<evidence type="ECO:0000256" key="4">
    <source>
        <dbReference type="SAM" id="Coils"/>
    </source>
</evidence>
<feature type="transmembrane region" description="Helical" evidence="5">
    <location>
        <begin position="123"/>
        <end position="143"/>
    </location>
</feature>
<sequence>MEIFLSFGLVTIETYCFMKLAKAYFRLNYSENKTSLIIVLFSNIVNILVFPAITVSGSRIEKTFLAITFFFVILIIFYEGFWIKKFFLAGIFYLLIYAVDYLGTYIVLFFSDVSLQEIYESKIGFIILSCFSKSMLFFICMIWTKKYENARENNQLSFIEWCQLLVIPICMILNLSIVVYESIKNNTLSAILLLDIILLILSTFSYIFLEEKTENRKKIEIENIILKNKMKEKMVQAEIIKKNFESQRSMTHDFQNHLCVLQSLISKNANEDAMKLLNQLTMETKENVQILRTGNNFIDAILNFKYTSCSKENIWMIFEINNLSNLSLPTDKIIVILSNLLDNAIEACLELESERYIKIKFLVGKDIMLSIKNTTNRNLISKDNMMTIKENKILHGYGLKNIERAVKETGGISTVNCKDGWFQYTILWTCC</sequence>
<feature type="transmembrane region" description="Helical" evidence="5">
    <location>
        <begin position="189"/>
        <end position="209"/>
    </location>
</feature>
<gene>
    <name evidence="7" type="primary">citS</name>
    <name evidence="7" type="ORF">CNLFYP112_00884</name>
</gene>
<accession>A0A6N2WDC3</accession>
<dbReference type="GO" id="GO:0000155">
    <property type="term" value="F:phosphorelay sensor kinase activity"/>
    <property type="evidence" value="ECO:0007669"/>
    <property type="project" value="InterPro"/>
</dbReference>
<evidence type="ECO:0000256" key="3">
    <source>
        <dbReference type="ARBA" id="ARBA00022777"/>
    </source>
</evidence>
<name>A0A6N2WDC3_9FIRM</name>
<keyword evidence="5" id="KW-0472">Membrane</keyword>
<feature type="transmembrane region" description="Helical" evidence="5">
    <location>
        <begin position="90"/>
        <end position="111"/>
    </location>
</feature>
<dbReference type="EC" id="2.7.13.3" evidence="7"/>
<keyword evidence="2 7" id="KW-0808">Transferase</keyword>
<feature type="transmembrane region" description="Helical" evidence="5">
    <location>
        <begin position="164"/>
        <end position="183"/>
    </location>
</feature>
<dbReference type="GO" id="GO:0042802">
    <property type="term" value="F:identical protein binding"/>
    <property type="evidence" value="ECO:0007669"/>
    <property type="project" value="TreeGrafter"/>
</dbReference>
<feature type="domain" description="Sensor histidine kinase NatK-like C-terminal" evidence="6">
    <location>
        <begin position="333"/>
        <end position="427"/>
    </location>
</feature>
<dbReference type="SUPFAM" id="SSF55890">
    <property type="entry name" value="Sporulation response regulatory protein Spo0B"/>
    <property type="match status" value="1"/>
</dbReference>
<reference evidence="7" key="1">
    <citation type="submission" date="2019-11" db="EMBL/GenBank/DDBJ databases">
        <authorList>
            <person name="Feng L."/>
        </authorList>
    </citation>
    <scope>NUCLEOTIDE SEQUENCE</scope>
    <source>
        <strain evidence="7">CnexileLFYP112</strain>
    </source>
</reference>
<dbReference type="InterPro" id="IPR036890">
    <property type="entry name" value="HATPase_C_sf"/>
</dbReference>